<gene>
    <name evidence="6" type="ORF">Mth01_28980</name>
</gene>
<proteinExistence type="predicted"/>
<feature type="transmembrane region" description="Helical" evidence="2">
    <location>
        <begin position="298"/>
        <end position="319"/>
    </location>
</feature>
<protein>
    <recommendedName>
        <fullName evidence="8">PAS domain S-box-containing protein/diguanylate cyclase (GGDEF)-like protein</fullName>
    </recommendedName>
</protein>
<feature type="compositionally biased region" description="Low complexity" evidence="1">
    <location>
        <begin position="28"/>
        <end position="44"/>
    </location>
</feature>
<evidence type="ECO:0000256" key="2">
    <source>
        <dbReference type="SAM" id="Phobius"/>
    </source>
</evidence>
<dbReference type="CDD" id="cd01949">
    <property type="entry name" value="GGDEF"/>
    <property type="match status" value="1"/>
</dbReference>
<dbReference type="CDD" id="cd01948">
    <property type="entry name" value="EAL"/>
    <property type="match status" value="1"/>
</dbReference>
<evidence type="ECO:0000259" key="4">
    <source>
        <dbReference type="PROSITE" id="PS50883"/>
    </source>
</evidence>
<dbReference type="InterPro" id="IPR043128">
    <property type="entry name" value="Rev_trsase/Diguanyl_cyclase"/>
</dbReference>
<dbReference type="Gene3D" id="3.30.450.20">
    <property type="entry name" value="PAS domain"/>
    <property type="match status" value="1"/>
</dbReference>
<evidence type="ECO:0000313" key="6">
    <source>
        <dbReference type="EMBL" id="GIH70645.1"/>
    </source>
</evidence>
<accession>A0A8J3R974</accession>
<dbReference type="PANTHER" id="PTHR44757">
    <property type="entry name" value="DIGUANYLATE CYCLASE DGCP"/>
    <property type="match status" value="1"/>
</dbReference>
<organism evidence="6 7">
    <name type="scientific">Sphaerimonospora thailandensis</name>
    <dbReference type="NCBI Taxonomy" id="795644"/>
    <lineage>
        <taxon>Bacteria</taxon>
        <taxon>Bacillati</taxon>
        <taxon>Actinomycetota</taxon>
        <taxon>Actinomycetes</taxon>
        <taxon>Streptosporangiales</taxon>
        <taxon>Streptosporangiaceae</taxon>
        <taxon>Sphaerimonospora</taxon>
    </lineage>
</organism>
<feature type="domain" description="PAS" evidence="3">
    <location>
        <begin position="400"/>
        <end position="470"/>
    </location>
</feature>
<evidence type="ECO:0000259" key="5">
    <source>
        <dbReference type="PROSITE" id="PS50887"/>
    </source>
</evidence>
<dbReference type="PROSITE" id="PS50883">
    <property type="entry name" value="EAL"/>
    <property type="match status" value="1"/>
</dbReference>
<dbReference type="PROSITE" id="PS50112">
    <property type="entry name" value="PAS"/>
    <property type="match status" value="1"/>
</dbReference>
<dbReference type="PROSITE" id="PS50887">
    <property type="entry name" value="GGDEF"/>
    <property type="match status" value="1"/>
</dbReference>
<dbReference type="Proteomes" id="UP000610966">
    <property type="component" value="Unassembled WGS sequence"/>
</dbReference>
<dbReference type="EMBL" id="BOOG01000024">
    <property type="protein sequence ID" value="GIH70645.1"/>
    <property type="molecule type" value="Genomic_DNA"/>
</dbReference>
<evidence type="ECO:0000256" key="1">
    <source>
        <dbReference type="SAM" id="MobiDB-lite"/>
    </source>
</evidence>
<keyword evidence="2" id="KW-0472">Membrane</keyword>
<dbReference type="AlphaFoldDB" id="A0A8J3R974"/>
<keyword evidence="2" id="KW-0812">Transmembrane</keyword>
<dbReference type="SMART" id="SM00052">
    <property type="entry name" value="EAL"/>
    <property type="match status" value="1"/>
</dbReference>
<dbReference type="InterPro" id="IPR000014">
    <property type="entry name" value="PAS"/>
</dbReference>
<feature type="transmembrane region" description="Helical" evidence="2">
    <location>
        <begin position="211"/>
        <end position="231"/>
    </location>
</feature>
<feature type="transmembrane region" description="Helical" evidence="2">
    <location>
        <begin position="339"/>
        <end position="362"/>
    </location>
</feature>
<dbReference type="InterPro" id="IPR052155">
    <property type="entry name" value="Biofilm_reg_signaling"/>
</dbReference>
<reference evidence="6" key="1">
    <citation type="submission" date="2021-01" db="EMBL/GenBank/DDBJ databases">
        <title>Whole genome shotgun sequence of Sphaerimonospora thailandensis NBRC 107569.</title>
        <authorList>
            <person name="Komaki H."/>
            <person name="Tamura T."/>
        </authorList>
    </citation>
    <scope>NUCLEOTIDE SEQUENCE</scope>
    <source>
        <strain evidence="6">NBRC 107569</strain>
    </source>
</reference>
<dbReference type="Pfam" id="PF08447">
    <property type="entry name" value="PAS_3"/>
    <property type="match status" value="1"/>
</dbReference>
<dbReference type="SMART" id="SM00267">
    <property type="entry name" value="GGDEF"/>
    <property type="match status" value="1"/>
</dbReference>
<dbReference type="InterPro" id="IPR035919">
    <property type="entry name" value="EAL_sf"/>
</dbReference>
<feature type="compositionally biased region" description="Basic and acidic residues" evidence="1">
    <location>
        <begin position="48"/>
        <end position="62"/>
    </location>
</feature>
<dbReference type="SUPFAM" id="SSF55785">
    <property type="entry name" value="PYP-like sensor domain (PAS domain)"/>
    <property type="match status" value="1"/>
</dbReference>
<dbReference type="InterPro" id="IPR013655">
    <property type="entry name" value="PAS_fold_3"/>
</dbReference>
<dbReference type="Pfam" id="PF00990">
    <property type="entry name" value="GGDEF"/>
    <property type="match status" value="1"/>
</dbReference>
<feature type="region of interest" description="Disordered" evidence="1">
    <location>
        <begin position="1"/>
        <end position="79"/>
    </location>
</feature>
<dbReference type="SMART" id="SM00086">
    <property type="entry name" value="PAC"/>
    <property type="match status" value="1"/>
</dbReference>
<evidence type="ECO:0008006" key="8">
    <source>
        <dbReference type="Google" id="ProtNLM"/>
    </source>
</evidence>
<dbReference type="InterPro" id="IPR001610">
    <property type="entry name" value="PAC"/>
</dbReference>
<dbReference type="SUPFAM" id="SSF141868">
    <property type="entry name" value="EAL domain-like"/>
    <property type="match status" value="1"/>
</dbReference>
<feature type="transmembrane region" description="Helical" evidence="2">
    <location>
        <begin position="85"/>
        <end position="105"/>
    </location>
</feature>
<dbReference type="InterPro" id="IPR001633">
    <property type="entry name" value="EAL_dom"/>
</dbReference>
<dbReference type="NCBIfam" id="TIGR00229">
    <property type="entry name" value="sensory_box"/>
    <property type="match status" value="1"/>
</dbReference>
<dbReference type="PANTHER" id="PTHR44757:SF2">
    <property type="entry name" value="BIOFILM ARCHITECTURE MAINTENANCE PROTEIN MBAA"/>
    <property type="match status" value="1"/>
</dbReference>
<dbReference type="NCBIfam" id="TIGR00254">
    <property type="entry name" value="GGDEF"/>
    <property type="match status" value="1"/>
</dbReference>
<keyword evidence="2" id="KW-1133">Transmembrane helix</keyword>
<dbReference type="InterPro" id="IPR035965">
    <property type="entry name" value="PAS-like_dom_sf"/>
</dbReference>
<keyword evidence="7" id="KW-1185">Reference proteome</keyword>
<dbReference type="Gene3D" id="3.20.20.450">
    <property type="entry name" value="EAL domain"/>
    <property type="match status" value="1"/>
</dbReference>
<feature type="transmembrane region" description="Helical" evidence="2">
    <location>
        <begin position="270"/>
        <end position="292"/>
    </location>
</feature>
<dbReference type="InterPro" id="IPR029787">
    <property type="entry name" value="Nucleotide_cyclase"/>
</dbReference>
<evidence type="ECO:0000259" key="3">
    <source>
        <dbReference type="PROSITE" id="PS50112"/>
    </source>
</evidence>
<dbReference type="CDD" id="cd00130">
    <property type="entry name" value="PAS"/>
    <property type="match status" value="1"/>
</dbReference>
<feature type="transmembrane region" description="Helical" evidence="2">
    <location>
        <begin position="368"/>
        <end position="388"/>
    </location>
</feature>
<sequence length="971" mass="101713">MTSHPTGDDDPGAAPSPTHETADDTTFAGPAAEDSAAEDASVAGPGTSDRDTSERGTSERGASEAAAADPTEAEATRVNGMRHPWAAVAAASGIGMAGIVAALITGGASTLIVAVAGVVTGLLAAGSLITAAARVAPAHRRQPAGWRWLASGSLTWLLGVGVRPAADGTPFVLTFADLLMLAGSLLLAIGTGLSVQPPAYSRGVLRQGADAYLSAASIFAVGWVALLGPAFHKAQDAGAFFFTMALPVVCLLAACAVAPAVVASRSGNRVVGLTGVGVLGAVTVSELATALARLQGDVPPLAAGLVAPAAFLVLAAAPWTQRERPRKPPPMPAAVPPRVLAAATPLVLVAVATVVVTLYGVAGPDGTLAVAAGSTVLVLLGRLFVLLVETAGMRRLVDVGERQLRRLAENTGDVVLVCDHGGLIDEIGRDVEAMYGYRPDELTGRSIFDYIHPEDVPGLQALLRRMAGADEDGGARSQEICRIGCRIRAADGTWRPTESVATPHVRNNELILVTVRDMSDQVALRNQVTHLTFHDGVTGLPNRAYFEERVREVLTHRGAGGAAVIFLDLDGFTAVNDSVGHASGDYLLGQAARRLRSAVRSDGTLARWGGDEFAVLLEGGMAGSGMAGSGMSGSDAQTAVDLAERLLRTVSSEPFRVADRDMALTASVGVAFAEDGLTAGDLLRNADVAMSRAKGLGGRRVEVFATHMHADVLRRLEIASDLQRALLENQFAIEYQPVVDLASARVMAVEALVRWCRGGTFVPPEQFLGPAEDTGLIVPLSEWILREACREVAAWRAEGWEIGLSLNLSVRQITAPRFVETVSEALTDSGLPADALTLEVIEEMLVENAEDTIGRLSQLRALGVRLAIDDFGTGYASLAFLRQVPVDMIKIDPSFVSGLGRDETLTLLTRTIVRLGHDLGLIVVAEGIERPEQLDLLREMGCTRGQGYLVGRPTAAHRIDSLKRTTLQNTG</sequence>
<comment type="caution">
    <text evidence="6">The sequence shown here is derived from an EMBL/GenBank/DDBJ whole genome shotgun (WGS) entry which is preliminary data.</text>
</comment>
<name>A0A8J3R974_9ACTN</name>
<feature type="transmembrane region" description="Helical" evidence="2">
    <location>
        <begin position="171"/>
        <end position="190"/>
    </location>
</feature>
<dbReference type="Gene3D" id="3.30.70.270">
    <property type="match status" value="1"/>
</dbReference>
<feature type="transmembrane region" description="Helical" evidence="2">
    <location>
        <begin position="145"/>
        <end position="165"/>
    </location>
</feature>
<dbReference type="Pfam" id="PF00563">
    <property type="entry name" value="EAL"/>
    <property type="match status" value="1"/>
</dbReference>
<evidence type="ECO:0000313" key="7">
    <source>
        <dbReference type="Proteomes" id="UP000610966"/>
    </source>
</evidence>
<dbReference type="SMART" id="SM00091">
    <property type="entry name" value="PAS"/>
    <property type="match status" value="1"/>
</dbReference>
<feature type="domain" description="EAL" evidence="4">
    <location>
        <begin position="715"/>
        <end position="967"/>
    </location>
</feature>
<feature type="transmembrane region" description="Helical" evidence="2">
    <location>
        <begin position="111"/>
        <end position="133"/>
    </location>
</feature>
<dbReference type="InterPro" id="IPR000160">
    <property type="entry name" value="GGDEF_dom"/>
</dbReference>
<dbReference type="SUPFAM" id="SSF55073">
    <property type="entry name" value="Nucleotide cyclase"/>
    <property type="match status" value="1"/>
</dbReference>
<feature type="transmembrane region" description="Helical" evidence="2">
    <location>
        <begin position="237"/>
        <end position="263"/>
    </location>
</feature>
<feature type="domain" description="GGDEF" evidence="5">
    <location>
        <begin position="560"/>
        <end position="706"/>
    </location>
</feature>